<dbReference type="SUPFAM" id="SSF55194">
    <property type="entry name" value="Ribosome recycling factor, RRF"/>
    <property type="match status" value="1"/>
</dbReference>
<evidence type="ECO:0000256" key="2">
    <source>
        <dbReference type="ARBA" id="ARBA00005912"/>
    </source>
</evidence>
<dbReference type="Pfam" id="PF01765">
    <property type="entry name" value="RRF"/>
    <property type="match status" value="1"/>
</dbReference>
<keyword evidence="7" id="KW-0175">Coiled coil</keyword>
<dbReference type="InterPro" id="IPR023584">
    <property type="entry name" value="Ribosome_recyc_fac_dom"/>
</dbReference>
<comment type="subcellular location">
    <subcellularLocation>
        <location evidence="1 6">Cytoplasm</location>
    </subcellularLocation>
</comment>
<sequence length="184" mass="21137">MIEEVKPIVLEMEKALLAYKHYVTSLKTGKAHSLFVENILVESYDKKMPLKQIASISVPDATTIIIKPWDLSLLKAIEKAILKSNIGLTPNNDGKSIKINMPPMTEEDRKNIVKQLKQESEKYKVNIRNIRKKANAVLKDLEKDKAISKDDLKKEEDEMQKLTDKYIKEIDDLFSLKQKEILSV</sequence>
<dbReference type="FunFam" id="1.10.132.20:FF:000001">
    <property type="entry name" value="Ribosome-recycling factor"/>
    <property type="match status" value="1"/>
</dbReference>
<dbReference type="Gene3D" id="3.30.1360.40">
    <property type="match status" value="1"/>
</dbReference>
<evidence type="ECO:0000256" key="5">
    <source>
        <dbReference type="ARBA" id="ARBA00025050"/>
    </source>
</evidence>
<dbReference type="GO" id="GO:0006415">
    <property type="term" value="P:translational termination"/>
    <property type="evidence" value="ECO:0007669"/>
    <property type="project" value="UniProtKB-UniRule"/>
</dbReference>
<dbReference type="AlphaFoldDB" id="A0A1X4XZT0"/>
<proteinExistence type="inferred from homology"/>
<dbReference type="STRING" id="1562698.DESAMIL20_160"/>
<evidence type="ECO:0000256" key="6">
    <source>
        <dbReference type="HAMAP-Rule" id="MF_00040"/>
    </source>
</evidence>
<evidence type="ECO:0000259" key="8">
    <source>
        <dbReference type="Pfam" id="PF01765"/>
    </source>
</evidence>
<keyword evidence="4 6" id="KW-0648">Protein biosynthesis</keyword>
<dbReference type="RefSeq" id="WP_086032976.1">
    <property type="nucleotide sequence ID" value="NZ_MDSU01000001.1"/>
</dbReference>
<reference evidence="9 10" key="1">
    <citation type="journal article" date="2017" name="Front. Microbiol.">
        <title>Genome Sequence of Desulfurella amilsii Strain TR1 and Comparative Genomics of Desulfurellaceae Family.</title>
        <authorList>
            <person name="Florentino A.P."/>
            <person name="Stams A.J."/>
            <person name="Sanchez-Andrea I."/>
        </authorList>
    </citation>
    <scope>NUCLEOTIDE SEQUENCE [LARGE SCALE GENOMIC DNA]</scope>
    <source>
        <strain evidence="9 10">TR1</strain>
    </source>
</reference>
<dbReference type="GO" id="GO:0043023">
    <property type="term" value="F:ribosomal large subunit binding"/>
    <property type="evidence" value="ECO:0007669"/>
    <property type="project" value="TreeGrafter"/>
</dbReference>
<dbReference type="GO" id="GO:0005737">
    <property type="term" value="C:cytoplasm"/>
    <property type="evidence" value="ECO:0007669"/>
    <property type="project" value="UniProtKB-SubCell"/>
</dbReference>
<comment type="similarity">
    <text evidence="2 6">Belongs to the RRF family.</text>
</comment>
<dbReference type="HAMAP" id="MF_00040">
    <property type="entry name" value="RRF"/>
    <property type="match status" value="1"/>
</dbReference>
<accession>A0A1X4XZT0</accession>
<dbReference type="Gene3D" id="1.10.132.20">
    <property type="entry name" value="Ribosome-recycling factor"/>
    <property type="match status" value="1"/>
</dbReference>
<evidence type="ECO:0000256" key="4">
    <source>
        <dbReference type="ARBA" id="ARBA00022917"/>
    </source>
</evidence>
<dbReference type="FunFam" id="3.30.1360.40:FF:000001">
    <property type="entry name" value="Ribosome-recycling factor"/>
    <property type="match status" value="1"/>
</dbReference>
<evidence type="ECO:0000256" key="1">
    <source>
        <dbReference type="ARBA" id="ARBA00004496"/>
    </source>
</evidence>
<name>A0A1X4XZT0_9BACT</name>
<keyword evidence="10" id="KW-1185">Reference proteome</keyword>
<organism evidence="9 10">
    <name type="scientific">Desulfurella amilsii</name>
    <dbReference type="NCBI Taxonomy" id="1562698"/>
    <lineage>
        <taxon>Bacteria</taxon>
        <taxon>Pseudomonadati</taxon>
        <taxon>Campylobacterota</taxon>
        <taxon>Desulfurellia</taxon>
        <taxon>Desulfurellales</taxon>
        <taxon>Desulfurellaceae</taxon>
        <taxon>Desulfurella</taxon>
    </lineage>
</organism>
<dbReference type="InterPro" id="IPR036191">
    <property type="entry name" value="RRF_sf"/>
</dbReference>
<dbReference type="PANTHER" id="PTHR20982">
    <property type="entry name" value="RIBOSOME RECYCLING FACTOR"/>
    <property type="match status" value="1"/>
</dbReference>
<evidence type="ECO:0000313" key="10">
    <source>
        <dbReference type="Proteomes" id="UP000194141"/>
    </source>
</evidence>
<dbReference type="InterPro" id="IPR002661">
    <property type="entry name" value="Ribosome_recyc_fac"/>
</dbReference>
<dbReference type="NCBIfam" id="TIGR00496">
    <property type="entry name" value="frr"/>
    <property type="match status" value="1"/>
</dbReference>
<evidence type="ECO:0000313" key="9">
    <source>
        <dbReference type="EMBL" id="OSS43052.1"/>
    </source>
</evidence>
<keyword evidence="3 6" id="KW-0963">Cytoplasm</keyword>
<evidence type="ECO:0000256" key="7">
    <source>
        <dbReference type="SAM" id="Coils"/>
    </source>
</evidence>
<gene>
    <name evidence="6" type="primary">frr</name>
    <name evidence="9" type="ORF">DESAMIL20_160</name>
</gene>
<dbReference type="OrthoDB" id="9804006at2"/>
<dbReference type="EMBL" id="MDSU01000001">
    <property type="protein sequence ID" value="OSS43052.1"/>
    <property type="molecule type" value="Genomic_DNA"/>
</dbReference>
<dbReference type="Proteomes" id="UP000194141">
    <property type="component" value="Unassembled WGS sequence"/>
</dbReference>
<comment type="caution">
    <text evidence="9">The sequence shown here is derived from an EMBL/GenBank/DDBJ whole genome shotgun (WGS) entry which is preliminary data.</text>
</comment>
<feature type="domain" description="Ribosome recycling factor" evidence="8">
    <location>
        <begin position="20"/>
        <end position="182"/>
    </location>
</feature>
<comment type="function">
    <text evidence="5 6">Responsible for the release of ribosomes from messenger RNA at the termination of protein biosynthesis. May increase the efficiency of translation by recycling ribosomes from one round of translation to another.</text>
</comment>
<dbReference type="PANTHER" id="PTHR20982:SF3">
    <property type="entry name" value="MITOCHONDRIAL RIBOSOME RECYCLING FACTOR PSEUDO 1"/>
    <property type="match status" value="1"/>
</dbReference>
<feature type="coiled-coil region" evidence="7">
    <location>
        <begin position="113"/>
        <end position="172"/>
    </location>
</feature>
<dbReference type="CDD" id="cd00520">
    <property type="entry name" value="RRF"/>
    <property type="match status" value="1"/>
</dbReference>
<evidence type="ECO:0000256" key="3">
    <source>
        <dbReference type="ARBA" id="ARBA00022490"/>
    </source>
</evidence>
<protein>
    <recommendedName>
        <fullName evidence="6">Ribosome-recycling factor</fullName>
        <shortName evidence="6">RRF</shortName>
    </recommendedName>
    <alternativeName>
        <fullName evidence="6">Ribosome-releasing factor</fullName>
    </alternativeName>
</protein>